<feature type="compositionally biased region" description="Acidic residues" evidence="1">
    <location>
        <begin position="328"/>
        <end position="338"/>
    </location>
</feature>
<dbReference type="OMA" id="SWEPYSP"/>
<dbReference type="EMBL" id="JNVN01001841">
    <property type="protein sequence ID" value="KHJ32747.1"/>
    <property type="molecule type" value="Genomic_DNA"/>
</dbReference>
<dbReference type="OrthoDB" id="5398515at2759"/>
<feature type="region of interest" description="Disordered" evidence="1">
    <location>
        <begin position="381"/>
        <end position="409"/>
    </location>
</feature>
<evidence type="ECO:0000313" key="2">
    <source>
        <dbReference type="EMBL" id="KHJ32747.1"/>
    </source>
</evidence>
<feature type="region of interest" description="Disordered" evidence="1">
    <location>
        <begin position="420"/>
        <end position="439"/>
    </location>
</feature>
<protein>
    <submittedName>
        <fullName evidence="2">Uncharacterized protein</fullName>
    </submittedName>
</protein>
<feature type="region of interest" description="Disordered" evidence="1">
    <location>
        <begin position="87"/>
        <end position="107"/>
    </location>
</feature>
<keyword evidence="3" id="KW-1185">Reference proteome</keyword>
<gene>
    <name evidence="2" type="ORF">EV44_g4396</name>
</gene>
<accession>A0A0B1P249</accession>
<feature type="region of interest" description="Disordered" evidence="1">
    <location>
        <begin position="275"/>
        <end position="341"/>
    </location>
</feature>
<evidence type="ECO:0000256" key="1">
    <source>
        <dbReference type="SAM" id="MobiDB-lite"/>
    </source>
</evidence>
<name>A0A0B1P249_UNCNE</name>
<comment type="caution">
    <text evidence="2">The sequence shown here is derived from an EMBL/GenBank/DDBJ whole genome shotgun (WGS) entry which is preliminary data.</text>
</comment>
<dbReference type="AlphaFoldDB" id="A0A0B1P249"/>
<dbReference type="Proteomes" id="UP000030854">
    <property type="component" value="Unassembled WGS sequence"/>
</dbReference>
<sequence length="439" mass="49557">MSNPLDLSTPPPFTICTPHTPQFGFYDNFNPYSPRRSARIAQRHLLYQKTVATSPGDFHTDRTSQKTPVNLDKSNSVIFQLPSPKLAKTHDTVKSGPRTSRKKKYSASTLETSIDAAQSLSVENSNKFTVTVHKNSSPVRQNEMLPTPAKTPVKRPQKPSSSITSIARNLFPVQPSKVNGQILTPKRKGHTKINSGRVAVFTDPHDRVPEKDFCPDNPFYYDSISNLSNLKRQSNKRKKIMVPGEGMQSTEDLEKRNDGLLYVFRGKKVWRKFSEDSEDDDIETNDNEANDEEYNLHKPLTRSSVKPRLLFSRNSHAQRPEVDSHNTDDEEADTDIEDSALLNSKFRSEEVVSTPKTSIFVPASPPTTARVTRLKKLDPKICPEPDIYHENSGTSNDRSRSTREYSPSCASHYKLRSIVASKKRDGDHNIGPIKKIKLR</sequence>
<reference evidence="2 3" key="1">
    <citation type="journal article" date="2014" name="BMC Genomics">
        <title>Adaptive genomic structural variation in the grape powdery mildew pathogen, Erysiphe necator.</title>
        <authorList>
            <person name="Jones L."/>
            <person name="Riaz S."/>
            <person name="Morales-Cruz A."/>
            <person name="Amrine K.C."/>
            <person name="McGuire B."/>
            <person name="Gubler W.D."/>
            <person name="Walker M.A."/>
            <person name="Cantu D."/>
        </authorList>
    </citation>
    <scope>NUCLEOTIDE SEQUENCE [LARGE SCALE GENOMIC DNA]</scope>
    <source>
        <strain evidence="3">c</strain>
    </source>
</reference>
<feature type="compositionally biased region" description="Basic and acidic residues" evidence="1">
    <location>
        <begin position="318"/>
        <end position="327"/>
    </location>
</feature>
<organism evidence="2 3">
    <name type="scientific">Uncinula necator</name>
    <name type="common">Grape powdery mildew</name>
    <dbReference type="NCBI Taxonomy" id="52586"/>
    <lineage>
        <taxon>Eukaryota</taxon>
        <taxon>Fungi</taxon>
        <taxon>Dikarya</taxon>
        <taxon>Ascomycota</taxon>
        <taxon>Pezizomycotina</taxon>
        <taxon>Leotiomycetes</taxon>
        <taxon>Erysiphales</taxon>
        <taxon>Erysiphaceae</taxon>
        <taxon>Erysiphe</taxon>
    </lineage>
</organism>
<evidence type="ECO:0000313" key="3">
    <source>
        <dbReference type="Proteomes" id="UP000030854"/>
    </source>
</evidence>
<dbReference type="HOGENOM" id="CLU_038380_1_0_1"/>
<feature type="region of interest" description="Disordered" evidence="1">
    <location>
        <begin position="133"/>
        <end position="161"/>
    </location>
</feature>
<proteinExistence type="predicted"/>
<feature type="compositionally biased region" description="Acidic residues" evidence="1">
    <location>
        <begin position="276"/>
        <end position="293"/>
    </location>
</feature>